<dbReference type="FunFam" id="3.30.70.1350:FF:000003">
    <property type="entry name" value="Cation diffusion facilitator 1"/>
    <property type="match status" value="1"/>
</dbReference>
<evidence type="ECO:0000256" key="5">
    <source>
        <dbReference type="ARBA" id="ARBA00023136"/>
    </source>
</evidence>
<evidence type="ECO:0000259" key="8">
    <source>
        <dbReference type="Pfam" id="PF01545"/>
    </source>
</evidence>
<feature type="compositionally biased region" description="Polar residues" evidence="6">
    <location>
        <begin position="62"/>
        <end position="75"/>
    </location>
</feature>
<evidence type="ECO:0000256" key="6">
    <source>
        <dbReference type="SAM" id="MobiDB-lite"/>
    </source>
</evidence>
<comment type="caution">
    <text evidence="10">The sequence shown here is derived from an EMBL/GenBank/DDBJ whole genome shotgun (WGS) entry which is preliminary data.</text>
</comment>
<evidence type="ECO:0000313" key="11">
    <source>
        <dbReference type="Proteomes" id="UP001209570"/>
    </source>
</evidence>
<dbReference type="NCBIfam" id="TIGR01297">
    <property type="entry name" value="CDF"/>
    <property type="match status" value="1"/>
</dbReference>
<sequence length="418" mass="45943">MPHSAPAMASPRDPLLVASTRPAASNGTTSFTGYGSMQDHLERVQRQVRDGLERHEKRHNKGSSSASCDGSTVSEAGTRDSLDSNAGGERRSLIAHSLVRPRSDLEAQSLHPAVSARVELAIRASLVVNVVLAVAKTYAVFASGSLAVLSSLVDSILDLTSQWLFWYSDKRMHTPNINYPAGQRRLEPVAVVISATLMGMAAVEVLQKSVETLVVGFSGTLPDLDMTLFTVIVLLVAIGVKIVLWVVCARIGHASSSVAALAQDHRNDVFSNFVAVTTSMLAHWRRQLWYADSIGAILISIYIAVSWLATGKEQVEQLIGLRATPDFVEQVREISDLHHPQMTTDIVRAYHFGSNYLVEIEVILPANMCVRDAHDISLALQTKVEELDNVERAFVHVDYLSRDYDEHKDPTLRRETEL</sequence>
<feature type="transmembrane region" description="Helical" evidence="7">
    <location>
        <begin position="288"/>
        <end position="309"/>
    </location>
</feature>
<dbReference type="GO" id="GO:0016020">
    <property type="term" value="C:membrane"/>
    <property type="evidence" value="ECO:0007669"/>
    <property type="project" value="UniProtKB-SubCell"/>
</dbReference>
<dbReference type="EMBL" id="JAKCXM010000032">
    <property type="protein sequence ID" value="KAJ0406501.1"/>
    <property type="molecule type" value="Genomic_DNA"/>
</dbReference>
<dbReference type="PANTHER" id="PTHR43840">
    <property type="entry name" value="MITOCHONDRIAL METAL TRANSPORTER 1-RELATED"/>
    <property type="match status" value="1"/>
</dbReference>
<evidence type="ECO:0000256" key="4">
    <source>
        <dbReference type="ARBA" id="ARBA00022989"/>
    </source>
</evidence>
<name>A0AAD5QDD0_PYTIN</name>
<protein>
    <recommendedName>
        <fullName evidence="12">Cation efflux protein cytoplasmic domain-containing protein</fullName>
    </recommendedName>
</protein>
<evidence type="ECO:0000256" key="3">
    <source>
        <dbReference type="ARBA" id="ARBA00022692"/>
    </source>
</evidence>
<dbReference type="InterPro" id="IPR027470">
    <property type="entry name" value="Cation_efflux_CTD"/>
</dbReference>
<reference evidence="10" key="1">
    <citation type="submission" date="2021-12" db="EMBL/GenBank/DDBJ databases">
        <title>Prjna785345.</title>
        <authorList>
            <person name="Rujirawat T."/>
            <person name="Krajaejun T."/>
        </authorList>
    </citation>
    <scope>NUCLEOTIDE SEQUENCE</scope>
    <source>
        <strain evidence="10">Pi057C3</strain>
    </source>
</reference>
<dbReference type="Pfam" id="PF16916">
    <property type="entry name" value="ZT_dimer"/>
    <property type="match status" value="1"/>
</dbReference>
<dbReference type="InterPro" id="IPR036837">
    <property type="entry name" value="Cation_efflux_CTD_sf"/>
</dbReference>
<dbReference type="PANTHER" id="PTHR43840:SF52">
    <property type="entry name" value="CATION EFFLUX FAMILY PROTEIN"/>
    <property type="match status" value="1"/>
</dbReference>
<feature type="domain" description="Cation efflux protein transmembrane" evidence="8">
    <location>
        <begin position="123"/>
        <end position="319"/>
    </location>
</feature>
<dbReference type="Pfam" id="PF01545">
    <property type="entry name" value="Cation_efflux"/>
    <property type="match status" value="1"/>
</dbReference>
<gene>
    <name evidence="10" type="ORF">P43SY_001432</name>
</gene>
<dbReference type="InterPro" id="IPR027469">
    <property type="entry name" value="Cation_efflux_TMD_sf"/>
</dbReference>
<dbReference type="SUPFAM" id="SSF160240">
    <property type="entry name" value="Cation efflux protein cytoplasmic domain-like"/>
    <property type="match status" value="1"/>
</dbReference>
<dbReference type="SUPFAM" id="SSF161111">
    <property type="entry name" value="Cation efflux protein transmembrane domain-like"/>
    <property type="match status" value="1"/>
</dbReference>
<comment type="subcellular location">
    <subcellularLocation>
        <location evidence="1">Membrane</location>
        <topology evidence="1">Multi-pass membrane protein</topology>
    </subcellularLocation>
</comment>
<dbReference type="Gene3D" id="3.30.70.1350">
    <property type="entry name" value="Cation efflux protein, cytoplasmic domain"/>
    <property type="match status" value="1"/>
</dbReference>
<feature type="transmembrane region" description="Helical" evidence="7">
    <location>
        <begin position="226"/>
        <end position="247"/>
    </location>
</feature>
<dbReference type="GO" id="GO:0008324">
    <property type="term" value="F:monoatomic cation transmembrane transporter activity"/>
    <property type="evidence" value="ECO:0007669"/>
    <property type="project" value="InterPro"/>
</dbReference>
<dbReference type="InterPro" id="IPR050291">
    <property type="entry name" value="CDF_Transporter"/>
</dbReference>
<dbReference type="InterPro" id="IPR058533">
    <property type="entry name" value="Cation_efflux_TM"/>
</dbReference>
<evidence type="ECO:0000256" key="1">
    <source>
        <dbReference type="ARBA" id="ARBA00004141"/>
    </source>
</evidence>
<keyword evidence="2" id="KW-0813">Transport</keyword>
<keyword evidence="11" id="KW-1185">Reference proteome</keyword>
<evidence type="ECO:0000256" key="7">
    <source>
        <dbReference type="SAM" id="Phobius"/>
    </source>
</evidence>
<evidence type="ECO:0008006" key="12">
    <source>
        <dbReference type="Google" id="ProtNLM"/>
    </source>
</evidence>
<keyword evidence="4 7" id="KW-1133">Transmembrane helix</keyword>
<accession>A0AAD5QDD0</accession>
<dbReference type="Proteomes" id="UP001209570">
    <property type="component" value="Unassembled WGS sequence"/>
</dbReference>
<dbReference type="AlphaFoldDB" id="A0AAD5QDD0"/>
<organism evidence="10 11">
    <name type="scientific">Pythium insidiosum</name>
    <name type="common">Pythiosis disease agent</name>
    <dbReference type="NCBI Taxonomy" id="114742"/>
    <lineage>
        <taxon>Eukaryota</taxon>
        <taxon>Sar</taxon>
        <taxon>Stramenopiles</taxon>
        <taxon>Oomycota</taxon>
        <taxon>Peronosporomycetes</taxon>
        <taxon>Pythiales</taxon>
        <taxon>Pythiaceae</taxon>
        <taxon>Pythium</taxon>
    </lineage>
</organism>
<evidence type="ECO:0000256" key="2">
    <source>
        <dbReference type="ARBA" id="ARBA00022448"/>
    </source>
</evidence>
<dbReference type="FunFam" id="1.20.1510.10:FF:000005">
    <property type="entry name" value="Putative Cation diffusion facilitator 1"/>
    <property type="match status" value="1"/>
</dbReference>
<keyword evidence="5 7" id="KW-0472">Membrane</keyword>
<feature type="region of interest" description="Disordered" evidence="6">
    <location>
        <begin position="53"/>
        <end position="87"/>
    </location>
</feature>
<feature type="domain" description="Cation efflux protein cytoplasmic" evidence="9">
    <location>
        <begin position="326"/>
        <end position="398"/>
    </location>
</feature>
<evidence type="ECO:0000259" key="9">
    <source>
        <dbReference type="Pfam" id="PF16916"/>
    </source>
</evidence>
<evidence type="ECO:0000313" key="10">
    <source>
        <dbReference type="EMBL" id="KAJ0406501.1"/>
    </source>
</evidence>
<dbReference type="Gene3D" id="1.20.1510.10">
    <property type="entry name" value="Cation efflux protein transmembrane domain"/>
    <property type="match status" value="1"/>
</dbReference>
<feature type="compositionally biased region" description="Basic and acidic residues" evidence="6">
    <location>
        <begin position="77"/>
        <end position="87"/>
    </location>
</feature>
<feature type="transmembrane region" description="Helical" evidence="7">
    <location>
        <begin position="120"/>
        <end position="141"/>
    </location>
</feature>
<dbReference type="InterPro" id="IPR002524">
    <property type="entry name" value="Cation_efflux"/>
</dbReference>
<keyword evidence="3 7" id="KW-0812">Transmembrane</keyword>
<proteinExistence type="predicted"/>